<dbReference type="VEuPathDB" id="TriTrypDB:BCY84_21455"/>
<dbReference type="VEuPathDB" id="TriTrypDB:TcG_08018"/>
<dbReference type="EMBL" id="PRFC01000059">
    <property type="protein sequence ID" value="PWV11424.1"/>
    <property type="molecule type" value="Genomic_DNA"/>
</dbReference>
<dbReference type="VEuPathDB" id="TriTrypDB:TcYC6_0063770"/>
<evidence type="ECO:0000313" key="1">
    <source>
        <dbReference type="EMBL" id="PWV11424.1"/>
    </source>
</evidence>
<dbReference type="VEuPathDB" id="TriTrypDB:C4B63_21g284"/>
<dbReference type="VEuPathDB" id="TriTrypDB:TcCL_ESM05820"/>
<name>A0A2V2WY64_TRYCR</name>
<reference evidence="1 2" key="1">
    <citation type="journal article" date="2018" name="Microb. Genom.">
        <title>Expanding an expanded genome: long-read sequencing of Trypanosoma cruzi.</title>
        <authorList>
            <person name="Berna L."/>
            <person name="Rodriguez M."/>
            <person name="Chiribao M.L."/>
            <person name="Parodi-Talice A."/>
            <person name="Pita S."/>
            <person name="Rijo G."/>
            <person name="Alvarez-Valin F."/>
            <person name="Robello C."/>
        </authorList>
    </citation>
    <scope>NUCLEOTIDE SEQUENCE [LARGE SCALE GENOMIC DNA]</scope>
    <source>
        <strain evidence="1 2">TCC</strain>
    </source>
</reference>
<dbReference type="VEuPathDB" id="TriTrypDB:TCDM_09323"/>
<dbReference type="VEuPathDB" id="TriTrypDB:C3747_59g218"/>
<accession>A0A2V2WY64</accession>
<dbReference type="VEuPathDB" id="TriTrypDB:ECC02_003022"/>
<dbReference type="AlphaFoldDB" id="A0A2V2WY64"/>
<evidence type="ECO:0000313" key="2">
    <source>
        <dbReference type="Proteomes" id="UP000246078"/>
    </source>
</evidence>
<comment type="caution">
    <text evidence="1">The sequence shown here is derived from an EMBL/GenBank/DDBJ whole genome shotgun (WGS) entry which is preliminary data.</text>
</comment>
<dbReference type="VEuPathDB" id="TriTrypDB:TCSYLVIO_007368"/>
<dbReference type="VEuPathDB" id="TriTrypDB:Tc_MARK_9330"/>
<sequence>MMAGAATTSYILCARATGKTIFLCYQAGRGKLPLPLRLRPPLLTQHCRVTHPSNGESRLRRCKQSLGVMISTARPIRCWGVGDALLSTTPRVCPPATAVPSTALLSTLIPGPSTTTTTAAYSGSHRRYTGDVVYFCYLWSSGNRITYTGSLTFAARLPSEMTATTPLSDGFRAGVPITLNFTSNTSALQPENDELFFYRFKLRSRQAAIVTAVPSVRPERLFRTQLSR</sequence>
<gene>
    <name evidence="1" type="ORF">C3747_59g218</name>
</gene>
<proteinExistence type="predicted"/>
<dbReference type="Proteomes" id="UP000246078">
    <property type="component" value="Unassembled WGS sequence"/>
</dbReference>
<protein>
    <submittedName>
        <fullName evidence="1">Uncharacterized protein</fullName>
    </submittedName>
</protein>
<dbReference type="VEuPathDB" id="TriTrypDB:TcBrA4_0019860"/>
<dbReference type="VEuPathDB" id="TriTrypDB:TcCLB.509555.10"/>
<organism evidence="1 2">
    <name type="scientific">Trypanosoma cruzi</name>
    <dbReference type="NCBI Taxonomy" id="5693"/>
    <lineage>
        <taxon>Eukaryota</taxon>
        <taxon>Discoba</taxon>
        <taxon>Euglenozoa</taxon>
        <taxon>Kinetoplastea</taxon>
        <taxon>Metakinetoplastina</taxon>
        <taxon>Trypanosomatida</taxon>
        <taxon>Trypanosomatidae</taxon>
        <taxon>Trypanosoma</taxon>
        <taxon>Schizotrypanum</taxon>
    </lineage>
</organism>